<name>A0A7Y3WZB3_9HYPH</name>
<dbReference type="RefSeq" id="WP_171380348.1">
    <property type="nucleotide sequence ID" value="NZ_PKQI01000004.1"/>
</dbReference>
<evidence type="ECO:0000256" key="1">
    <source>
        <dbReference type="SAM" id="Phobius"/>
    </source>
</evidence>
<feature type="transmembrane region" description="Helical" evidence="1">
    <location>
        <begin position="42"/>
        <end position="63"/>
    </location>
</feature>
<dbReference type="AlphaFoldDB" id="A0A7Y3WZB3"/>
<keyword evidence="1" id="KW-1133">Transmembrane helix</keyword>
<accession>A0A7Y3WZB3</accession>
<reference evidence="2 3" key="1">
    <citation type="submission" date="2018-11" db="EMBL/GenBank/DDBJ databases">
        <title>Genome sequencing and analysis.</title>
        <authorList>
            <person name="Huang Y.-T."/>
        </authorList>
    </citation>
    <scope>NUCLEOTIDE SEQUENCE [LARGE SCALE GENOMIC DNA]</scope>
    <source>
        <strain evidence="2 3">SHIN</strain>
    </source>
</reference>
<evidence type="ECO:0000313" key="3">
    <source>
        <dbReference type="Proteomes" id="UP000526233"/>
    </source>
</evidence>
<sequence>MGDDESIQASVYTRWHQLAAPFSIITSAGCFLFVILSRGPIILAGVLALVALVVPPLIAFKAFPTHNRIKVMSDGLQFSRRAPIAFAEIVGWGTDDFLKLTRPGYPTLLVSPLDLPGRDRLLREFKTAFDDWQHRYPGQRAPIKTHFYGTVRARIIGVLICILGAGTSIMALNMHSTSIELALVGGFGALFGLWMVSRRKRQVTTN</sequence>
<keyword evidence="1" id="KW-0812">Transmembrane</keyword>
<dbReference type="EMBL" id="PKQI01000004">
    <property type="protein sequence ID" value="NNV23156.1"/>
    <property type="molecule type" value="Genomic_DNA"/>
</dbReference>
<feature type="transmembrane region" description="Helical" evidence="1">
    <location>
        <begin position="153"/>
        <end position="172"/>
    </location>
</feature>
<feature type="transmembrane region" description="Helical" evidence="1">
    <location>
        <begin position="178"/>
        <end position="196"/>
    </location>
</feature>
<organism evidence="2 3">
    <name type="scientific">Brucella pseudogrignonensis</name>
    <dbReference type="NCBI Taxonomy" id="419475"/>
    <lineage>
        <taxon>Bacteria</taxon>
        <taxon>Pseudomonadati</taxon>
        <taxon>Pseudomonadota</taxon>
        <taxon>Alphaproteobacteria</taxon>
        <taxon>Hyphomicrobiales</taxon>
        <taxon>Brucellaceae</taxon>
        <taxon>Brucella/Ochrobactrum group</taxon>
        <taxon>Brucella</taxon>
    </lineage>
</organism>
<keyword evidence="1" id="KW-0472">Membrane</keyword>
<feature type="transmembrane region" description="Helical" evidence="1">
    <location>
        <begin position="18"/>
        <end position="36"/>
    </location>
</feature>
<proteinExistence type="predicted"/>
<comment type="caution">
    <text evidence="2">The sequence shown here is derived from an EMBL/GenBank/DDBJ whole genome shotgun (WGS) entry which is preliminary data.</text>
</comment>
<evidence type="ECO:0000313" key="2">
    <source>
        <dbReference type="EMBL" id="NNV23156.1"/>
    </source>
</evidence>
<protein>
    <submittedName>
        <fullName evidence="2">Uncharacterized protein</fullName>
    </submittedName>
</protein>
<gene>
    <name evidence="2" type="ORF">EHE22_22405</name>
</gene>
<dbReference type="Proteomes" id="UP000526233">
    <property type="component" value="Unassembled WGS sequence"/>
</dbReference>